<reference evidence="1" key="1">
    <citation type="submission" date="2021-04" db="EMBL/GenBank/DDBJ databases">
        <title>Draft genome sequence of Xylanibacillus composti strain K13.</title>
        <authorList>
            <person name="Uke A."/>
            <person name="Chhe C."/>
            <person name="Baramee S."/>
            <person name="Kosugi A."/>
        </authorList>
    </citation>
    <scope>NUCLEOTIDE SEQUENCE</scope>
    <source>
        <strain evidence="1">K13</strain>
    </source>
</reference>
<organism evidence="1 2">
    <name type="scientific">Xylanibacillus composti</name>
    <dbReference type="NCBI Taxonomy" id="1572762"/>
    <lineage>
        <taxon>Bacteria</taxon>
        <taxon>Bacillati</taxon>
        <taxon>Bacillota</taxon>
        <taxon>Bacilli</taxon>
        <taxon>Bacillales</taxon>
        <taxon>Paenibacillaceae</taxon>
        <taxon>Xylanibacillus</taxon>
    </lineage>
</organism>
<dbReference type="AlphaFoldDB" id="A0A8J4H3Q1"/>
<protein>
    <submittedName>
        <fullName evidence="1">Uncharacterized protein</fullName>
    </submittedName>
</protein>
<dbReference type="EMBL" id="BOVK01000022">
    <property type="protein sequence ID" value="GIQ68981.1"/>
    <property type="molecule type" value="Genomic_DNA"/>
</dbReference>
<evidence type="ECO:0000313" key="1">
    <source>
        <dbReference type="EMBL" id="GIQ68981.1"/>
    </source>
</evidence>
<name>A0A8J4H3Q1_9BACL</name>
<sequence>MLVPALSQGEKRLVLMEARCFPRRESGCRLALRVDERNFLGRLVVADWCFSSNGTCNGSEKR</sequence>
<keyword evidence="2" id="KW-1185">Reference proteome</keyword>
<proteinExistence type="predicted"/>
<gene>
    <name evidence="1" type="ORF">XYCOK13_18050</name>
</gene>
<comment type="caution">
    <text evidence="1">The sequence shown here is derived from an EMBL/GenBank/DDBJ whole genome shotgun (WGS) entry which is preliminary data.</text>
</comment>
<accession>A0A8J4H3Q1</accession>
<evidence type="ECO:0000313" key="2">
    <source>
        <dbReference type="Proteomes" id="UP000677918"/>
    </source>
</evidence>
<dbReference type="Proteomes" id="UP000677918">
    <property type="component" value="Unassembled WGS sequence"/>
</dbReference>